<comment type="subcellular location">
    <subcellularLocation>
        <location evidence="5">Cytoplasm</location>
    </subcellularLocation>
</comment>
<evidence type="ECO:0000259" key="7">
    <source>
        <dbReference type="Pfam" id="PF24986"/>
    </source>
</evidence>
<proteinExistence type="inferred from homology"/>
<dbReference type="GO" id="GO:0043022">
    <property type="term" value="F:ribosome binding"/>
    <property type="evidence" value="ECO:0007669"/>
    <property type="project" value="InterPro"/>
</dbReference>
<dbReference type="Proteomes" id="UP000515913">
    <property type="component" value="Chromosome"/>
</dbReference>
<keyword evidence="1 5" id="KW-0963">Cytoplasm</keyword>
<dbReference type="InterPro" id="IPR056792">
    <property type="entry name" value="PRC_RimM"/>
</dbReference>
<accession>A0A7G9GYV0</accession>
<keyword evidence="2 5" id="KW-0690">Ribosome biogenesis</keyword>
<dbReference type="Pfam" id="PF01782">
    <property type="entry name" value="RimM"/>
    <property type="match status" value="1"/>
</dbReference>
<protein>
    <recommendedName>
        <fullName evidence="5">Ribosome maturation factor RimM</fullName>
    </recommendedName>
</protein>
<dbReference type="GO" id="GO:0005737">
    <property type="term" value="C:cytoplasm"/>
    <property type="evidence" value="ECO:0007669"/>
    <property type="project" value="UniProtKB-SubCell"/>
</dbReference>
<dbReference type="Gene3D" id="2.40.30.60">
    <property type="entry name" value="RimM"/>
    <property type="match status" value="1"/>
</dbReference>
<comment type="similarity">
    <text evidence="5">Belongs to the RimM family.</text>
</comment>
<name>A0A7G9GYV0_9FUSO</name>
<dbReference type="KEGG" id="fho:H9Q81_03900"/>
<dbReference type="InterPro" id="IPR011961">
    <property type="entry name" value="RimM"/>
</dbReference>
<dbReference type="HAMAP" id="MF_00014">
    <property type="entry name" value="Ribosome_mat_RimM"/>
    <property type="match status" value="1"/>
</dbReference>
<comment type="subunit">
    <text evidence="5">Binds ribosomal protein uS19.</text>
</comment>
<dbReference type="GO" id="GO:0042274">
    <property type="term" value="P:ribosomal small subunit biogenesis"/>
    <property type="evidence" value="ECO:0007669"/>
    <property type="project" value="UniProtKB-UniRule"/>
</dbReference>
<keyword evidence="4 5" id="KW-0143">Chaperone</keyword>
<dbReference type="InterPro" id="IPR036976">
    <property type="entry name" value="RimM_N_sf"/>
</dbReference>
<dbReference type="SUPFAM" id="SSF50346">
    <property type="entry name" value="PRC-barrel domain"/>
    <property type="match status" value="1"/>
</dbReference>
<dbReference type="GO" id="GO:0005840">
    <property type="term" value="C:ribosome"/>
    <property type="evidence" value="ECO:0007669"/>
    <property type="project" value="InterPro"/>
</dbReference>
<comment type="domain">
    <text evidence="5">The PRC barrel domain binds ribosomal protein uS19.</text>
</comment>
<dbReference type="PANTHER" id="PTHR33692:SF1">
    <property type="entry name" value="RIBOSOME MATURATION FACTOR RIMM"/>
    <property type="match status" value="1"/>
</dbReference>
<evidence type="ECO:0000256" key="3">
    <source>
        <dbReference type="ARBA" id="ARBA00022552"/>
    </source>
</evidence>
<dbReference type="Pfam" id="PF24986">
    <property type="entry name" value="PRC_RimM"/>
    <property type="match status" value="1"/>
</dbReference>
<dbReference type="EMBL" id="CP060637">
    <property type="protein sequence ID" value="QNM15982.1"/>
    <property type="molecule type" value="Genomic_DNA"/>
</dbReference>
<dbReference type="SUPFAM" id="SSF50447">
    <property type="entry name" value="Translation proteins"/>
    <property type="match status" value="1"/>
</dbReference>
<reference evidence="8 9" key="1">
    <citation type="submission" date="2020-08" db="EMBL/GenBank/DDBJ databases">
        <authorList>
            <person name="Liu C."/>
            <person name="Sun Q."/>
        </authorList>
    </citation>
    <scope>NUCLEOTIDE SEQUENCE [LARGE SCALE GENOMIC DNA]</scope>
    <source>
        <strain evidence="8 9">NSJ-57</strain>
    </source>
</reference>
<organism evidence="8 9">
    <name type="scientific">Fusobacterium hominis</name>
    <dbReference type="NCBI Taxonomy" id="2764326"/>
    <lineage>
        <taxon>Bacteria</taxon>
        <taxon>Fusobacteriati</taxon>
        <taxon>Fusobacteriota</taxon>
        <taxon>Fusobacteriia</taxon>
        <taxon>Fusobacteriales</taxon>
        <taxon>Fusobacteriaceae</taxon>
        <taxon>Fusobacterium</taxon>
    </lineage>
</organism>
<sequence length="183" mass="20517">MELLIIGKISGTHHLKGAVKINFNIDDPTILSNEKIIVAIDDNNQKILTIKKLSPLVANKWVAEFEEISNKTEAGNLKNGFIKIRRELLGLAEDEYLLTDLIGMKVVDINTNENIGTVTEIFDTAAHDILIVDSLEFESMIPNIDEFVKNIDFENKIISVSMIDGLKEPKGKKYSQDDGMDEE</sequence>
<dbReference type="PANTHER" id="PTHR33692">
    <property type="entry name" value="RIBOSOME MATURATION FACTOR RIMM"/>
    <property type="match status" value="1"/>
</dbReference>
<feature type="domain" description="Ribosome maturation factor RimM PRC barrel" evidence="7">
    <location>
        <begin position="99"/>
        <end position="165"/>
    </location>
</feature>
<dbReference type="RefSeq" id="WP_187423178.1">
    <property type="nucleotide sequence ID" value="NZ_CP060637.1"/>
</dbReference>
<evidence type="ECO:0000313" key="9">
    <source>
        <dbReference type="Proteomes" id="UP000515913"/>
    </source>
</evidence>
<dbReference type="GO" id="GO:0006364">
    <property type="term" value="P:rRNA processing"/>
    <property type="evidence" value="ECO:0007669"/>
    <property type="project" value="UniProtKB-UniRule"/>
</dbReference>
<evidence type="ECO:0000256" key="5">
    <source>
        <dbReference type="HAMAP-Rule" id="MF_00014"/>
    </source>
</evidence>
<gene>
    <name evidence="5 8" type="primary">rimM</name>
    <name evidence="8" type="ORF">H9Q81_03900</name>
</gene>
<dbReference type="InterPro" id="IPR002676">
    <property type="entry name" value="RimM_N"/>
</dbReference>
<dbReference type="InterPro" id="IPR011033">
    <property type="entry name" value="PRC_barrel-like_sf"/>
</dbReference>
<evidence type="ECO:0000313" key="8">
    <source>
        <dbReference type="EMBL" id="QNM15982.1"/>
    </source>
</evidence>
<comment type="function">
    <text evidence="5">An accessory protein needed during the final step in the assembly of 30S ribosomal subunit, possibly for assembly of the head region. Essential for efficient processing of 16S rRNA. May be needed both before and after RbfA during the maturation of 16S rRNA. It has affinity for free ribosomal 30S subunits but not for 70S ribosomes.</text>
</comment>
<evidence type="ECO:0000256" key="2">
    <source>
        <dbReference type="ARBA" id="ARBA00022517"/>
    </source>
</evidence>
<evidence type="ECO:0000256" key="1">
    <source>
        <dbReference type="ARBA" id="ARBA00022490"/>
    </source>
</evidence>
<dbReference type="Gene3D" id="2.30.30.240">
    <property type="entry name" value="PRC-barrel domain"/>
    <property type="match status" value="1"/>
</dbReference>
<dbReference type="AlphaFoldDB" id="A0A7G9GYV0"/>
<dbReference type="InterPro" id="IPR009000">
    <property type="entry name" value="Transl_B-barrel_sf"/>
</dbReference>
<keyword evidence="3 5" id="KW-0698">rRNA processing</keyword>
<keyword evidence="9" id="KW-1185">Reference proteome</keyword>
<evidence type="ECO:0000259" key="6">
    <source>
        <dbReference type="Pfam" id="PF01782"/>
    </source>
</evidence>
<feature type="domain" description="RimM N-terminal" evidence="6">
    <location>
        <begin position="6"/>
        <end position="87"/>
    </location>
</feature>
<dbReference type="NCBIfam" id="TIGR02273">
    <property type="entry name" value="16S_RimM"/>
    <property type="match status" value="1"/>
</dbReference>
<evidence type="ECO:0000256" key="4">
    <source>
        <dbReference type="ARBA" id="ARBA00023186"/>
    </source>
</evidence>